<feature type="domain" description="Pectate lyase" evidence="4">
    <location>
        <begin position="39"/>
        <end position="276"/>
    </location>
</feature>
<evidence type="ECO:0000256" key="1">
    <source>
        <dbReference type="ARBA" id="ARBA00023239"/>
    </source>
</evidence>
<keyword evidence="2" id="KW-0624">Polysaccharide degradation</keyword>
<gene>
    <name evidence="5" type="ORF">AACH06_19535</name>
</gene>
<proteinExistence type="inferred from homology"/>
<comment type="subcellular location">
    <subcellularLocation>
        <location evidence="2">Secreted</location>
    </subcellularLocation>
</comment>
<dbReference type="PANTHER" id="PTHR31683">
    <property type="entry name" value="PECTATE LYASE 18-RELATED"/>
    <property type="match status" value="1"/>
</dbReference>
<dbReference type="PANTHER" id="PTHR31683:SF18">
    <property type="entry name" value="PECTATE LYASE 21-RELATED"/>
    <property type="match status" value="1"/>
</dbReference>
<comment type="similarity">
    <text evidence="2">Belongs to the polysaccharide lyase 1 family.</text>
</comment>
<feature type="chain" id="PRO_5045767695" evidence="3">
    <location>
        <begin position="24"/>
        <end position="351"/>
    </location>
</feature>
<name>A0ABU9BT42_9BURK</name>
<keyword evidence="2" id="KW-0119">Carbohydrate metabolism</keyword>
<dbReference type="InterPro" id="IPR002022">
    <property type="entry name" value="Pec_lyase"/>
</dbReference>
<keyword evidence="2" id="KW-0964">Secreted</keyword>
<dbReference type="InterPro" id="IPR012334">
    <property type="entry name" value="Pectin_lyas_fold"/>
</dbReference>
<dbReference type="RefSeq" id="WP_341427442.1">
    <property type="nucleotide sequence ID" value="NZ_JBBUTG010000013.1"/>
</dbReference>
<organism evidence="5 6">
    <name type="scientific">Ideonella lacteola</name>
    <dbReference type="NCBI Taxonomy" id="2984193"/>
    <lineage>
        <taxon>Bacteria</taxon>
        <taxon>Pseudomonadati</taxon>
        <taxon>Pseudomonadota</taxon>
        <taxon>Betaproteobacteria</taxon>
        <taxon>Burkholderiales</taxon>
        <taxon>Sphaerotilaceae</taxon>
        <taxon>Ideonella</taxon>
    </lineage>
</organism>
<feature type="signal peptide" evidence="3">
    <location>
        <begin position="1"/>
        <end position="23"/>
    </location>
</feature>
<dbReference type="Gene3D" id="2.160.20.10">
    <property type="entry name" value="Single-stranded right-handed beta-helix, Pectin lyase-like"/>
    <property type="match status" value="1"/>
</dbReference>
<dbReference type="Pfam" id="PF00544">
    <property type="entry name" value="Pectate_lyase_4"/>
    <property type="match status" value="1"/>
</dbReference>
<evidence type="ECO:0000259" key="4">
    <source>
        <dbReference type="SMART" id="SM00656"/>
    </source>
</evidence>
<dbReference type="Proteomes" id="UP001371218">
    <property type="component" value="Unassembled WGS sequence"/>
</dbReference>
<accession>A0ABU9BT42</accession>
<keyword evidence="1 2" id="KW-0456">Lyase</keyword>
<evidence type="ECO:0000256" key="2">
    <source>
        <dbReference type="RuleBase" id="RU361173"/>
    </source>
</evidence>
<evidence type="ECO:0000313" key="5">
    <source>
        <dbReference type="EMBL" id="MEK8033021.1"/>
    </source>
</evidence>
<dbReference type="SUPFAM" id="SSF51126">
    <property type="entry name" value="Pectin lyase-like"/>
    <property type="match status" value="1"/>
</dbReference>
<evidence type="ECO:0000313" key="6">
    <source>
        <dbReference type="Proteomes" id="UP001371218"/>
    </source>
</evidence>
<comment type="caution">
    <text evidence="5">The sequence shown here is derived from an EMBL/GenBank/DDBJ whole genome shotgun (WGS) entry which is preliminary data.</text>
</comment>
<reference evidence="5 6" key="1">
    <citation type="submission" date="2024-04" db="EMBL/GenBank/DDBJ databases">
        <title>Novel species of the genus Ideonella isolated from streams.</title>
        <authorList>
            <person name="Lu H."/>
        </authorList>
    </citation>
    <scope>NUCLEOTIDE SEQUENCE [LARGE SCALE GENOMIC DNA]</scope>
    <source>
        <strain evidence="5 6">DXS29W</strain>
    </source>
</reference>
<dbReference type="SMART" id="SM00656">
    <property type="entry name" value="Amb_all"/>
    <property type="match status" value="1"/>
</dbReference>
<sequence>MNATLLSRSLAIALACLSTSAFAAKPIGYGAGTTGGGDKTPIKVATLAAAQAAIDSYSGSGGLVLLYTGVFDYAQITDVCAQWKKPAQKLVIKDKSDITVKGANGSSANFGVHIVSDAKNIIVQNMTIGLLPGGEDSDAIGVEGDSSGKPNKIWIDHNTIFSSLTHCPGAGDASWDGAIDHKRGAYDITISYNYIHDHQKVTLNGHSDDDDTNASMRATYHHNRYENVESRLPLQRLGRTHLYNNYYNNVITSGINVRMGGLSLIESNYFENVKNPVTSRDSDAIGYWELRDNFVGSGITWDDPGSSGVNATDWKTTKAYGPTGYTYKLTPAAKVKAKVIANAGAGQKRLN</sequence>
<dbReference type="GO" id="GO:0016829">
    <property type="term" value="F:lyase activity"/>
    <property type="evidence" value="ECO:0007669"/>
    <property type="project" value="UniProtKB-KW"/>
</dbReference>
<dbReference type="InterPro" id="IPR011050">
    <property type="entry name" value="Pectin_lyase_fold/virulence"/>
</dbReference>
<protein>
    <submittedName>
        <fullName evidence="5">Polysaccharide lyase family 1 protein</fullName>
    </submittedName>
</protein>
<keyword evidence="6" id="KW-1185">Reference proteome</keyword>
<dbReference type="InterPro" id="IPR045032">
    <property type="entry name" value="PEL"/>
</dbReference>
<dbReference type="EMBL" id="JBBUTG010000013">
    <property type="protein sequence ID" value="MEK8033021.1"/>
    <property type="molecule type" value="Genomic_DNA"/>
</dbReference>
<evidence type="ECO:0000256" key="3">
    <source>
        <dbReference type="SAM" id="SignalP"/>
    </source>
</evidence>
<keyword evidence="3" id="KW-0732">Signal</keyword>